<dbReference type="GO" id="GO:0016887">
    <property type="term" value="F:ATP hydrolysis activity"/>
    <property type="evidence" value="ECO:0007669"/>
    <property type="project" value="InterPro"/>
</dbReference>
<dbReference type="EC" id="3.6.3.-" evidence="5"/>
<evidence type="ECO:0000259" key="4">
    <source>
        <dbReference type="PROSITE" id="PS50893"/>
    </source>
</evidence>
<dbReference type="Gene3D" id="3.40.50.300">
    <property type="entry name" value="P-loop containing nucleotide triphosphate hydrolases"/>
    <property type="match status" value="1"/>
</dbReference>
<dbReference type="RefSeq" id="WP_072470208.1">
    <property type="nucleotide sequence ID" value="NZ_CAACYI010000001.1"/>
</dbReference>
<keyword evidence="5" id="KW-0378">Hydrolase</keyword>
<evidence type="ECO:0000256" key="1">
    <source>
        <dbReference type="ARBA" id="ARBA00022448"/>
    </source>
</evidence>
<reference evidence="5 6" key="1">
    <citation type="submission" date="2019-02" db="EMBL/GenBank/DDBJ databases">
        <authorList>
            <consortium name="Pathogen Informatics"/>
        </authorList>
    </citation>
    <scope>NUCLEOTIDE SEQUENCE [LARGE SCALE GENOMIC DNA]</scope>
    <source>
        <strain evidence="5 6">3012STDY7089603</strain>
    </source>
</reference>
<keyword evidence="6" id="KW-1185">Reference proteome</keyword>
<dbReference type="PROSITE" id="PS00211">
    <property type="entry name" value="ABC_TRANSPORTER_1"/>
    <property type="match status" value="1"/>
</dbReference>
<feature type="domain" description="ABC transporter" evidence="4">
    <location>
        <begin position="4"/>
        <end position="237"/>
    </location>
</feature>
<evidence type="ECO:0000313" key="5">
    <source>
        <dbReference type="EMBL" id="VFB15561.1"/>
    </source>
</evidence>
<organism evidence="5 6">
    <name type="scientific">Urinicoccus massiliensis</name>
    <dbReference type="NCBI Taxonomy" id="1723382"/>
    <lineage>
        <taxon>Bacteria</taxon>
        <taxon>Bacillati</taxon>
        <taxon>Bacillota</taxon>
        <taxon>Tissierellia</taxon>
        <taxon>Tissierellales</taxon>
        <taxon>Peptoniphilaceae</taxon>
        <taxon>Urinicoccus</taxon>
    </lineage>
</organism>
<dbReference type="SMART" id="SM00382">
    <property type="entry name" value="AAA"/>
    <property type="match status" value="1"/>
</dbReference>
<accession>A0A8H2M641</accession>
<dbReference type="CDD" id="cd03214">
    <property type="entry name" value="ABC_Iron-Siderophores_B12_Hemin"/>
    <property type="match status" value="1"/>
</dbReference>
<dbReference type="AlphaFoldDB" id="A0A8H2M641"/>
<sequence>MKELRVQDLKFSVDNKNILNNINLEVGKNEFVGLIGPNGAGKSTLLKNIYNVLKPSSGSIYLTGDELSKLPNKEIAKRMSVLSQEHNMEFDMKVLEIVLLGRYAHDNSLFKSSTKEDIEIAMASLKKVGLESFADRNFFSLSGGEKQRVLLARVLTQACKFIVLDEPTNHLDVMYQYQTMEILKKENVTVFSSIHDLNIAAMYCDRIILLQKGKVIDVGRPEEILTEEKISAVFHVGVEAKINSKTGKIQIYYFPKE</sequence>
<dbReference type="InterPro" id="IPR027417">
    <property type="entry name" value="P-loop_NTPase"/>
</dbReference>
<dbReference type="InterPro" id="IPR003439">
    <property type="entry name" value="ABC_transporter-like_ATP-bd"/>
</dbReference>
<comment type="caution">
    <text evidence="5">The sequence shown here is derived from an EMBL/GenBank/DDBJ whole genome shotgun (WGS) entry which is preliminary data.</text>
</comment>
<evidence type="ECO:0000256" key="2">
    <source>
        <dbReference type="ARBA" id="ARBA00022741"/>
    </source>
</evidence>
<dbReference type="EMBL" id="CAACYI010000001">
    <property type="protein sequence ID" value="VFB15561.1"/>
    <property type="molecule type" value="Genomic_DNA"/>
</dbReference>
<keyword evidence="3 5" id="KW-0067">ATP-binding</keyword>
<dbReference type="FunFam" id="3.40.50.300:FF:000134">
    <property type="entry name" value="Iron-enterobactin ABC transporter ATP-binding protein"/>
    <property type="match status" value="1"/>
</dbReference>
<dbReference type="PANTHER" id="PTHR42794">
    <property type="entry name" value="HEMIN IMPORT ATP-BINDING PROTEIN HMUV"/>
    <property type="match status" value="1"/>
</dbReference>
<dbReference type="SUPFAM" id="SSF52540">
    <property type="entry name" value="P-loop containing nucleoside triphosphate hydrolases"/>
    <property type="match status" value="1"/>
</dbReference>
<gene>
    <name evidence="5" type="primary">hmuV</name>
    <name evidence="5" type="ORF">NCTC13150_00058</name>
</gene>
<dbReference type="PANTHER" id="PTHR42794:SF2">
    <property type="entry name" value="ABC TRANSPORTER ATP-BINDING PROTEIN"/>
    <property type="match status" value="1"/>
</dbReference>
<protein>
    <submittedName>
        <fullName evidence="5">Hemin import ATP-binding protein HmuV</fullName>
        <ecNumber evidence="5">3.6.3.-</ecNumber>
    </submittedName>
</protein>
<dbReference type="InterPro" id="IPR017871">
    <property type="entry name" value="ABC_transporter-like_CS"/>
</dbReference>
<evidence type="ECO:0000313" key="6">
    <source>
        <dbReference type="Proteomes" id="UP000377798"/>
    </source>
</evidence>
<keyword evidence="2" id="KW-0547">Nucleotide-binding</keyword>
<dbReference type="InterPro" id="IPR003593">
    <property type="entry name" value="AAA+_ATPase"/>
</dbReference>
<dbReference type="Proteomes" id="UP000377798">
    <property type="component" value="Unassembled WGS sequence"/>
</dbReference>
<proteinExistence type="predicted"/>
<dbReference type="PROSITE" id="PS50893">
    <property type="entry name" value="ABC_TRANSPORTER_2"/>
    <property type="match status" value="1"/>
</dbReference>
<dbReference type="GO" id="GO:0005524">
    <property type="term" value="F:ATP binding"/>
    <property type="evidence" value="ECO:0007669"/>
    <property type="project" value="UniProtKB-KW"/>
</dbReference>
<name>A0A8H2M641_9FIRM</name>
<keyword evidence="1" id="KW-0813">Transport</keyword>
<dbReference type="Pfam" id="PF00005">
    <property type="entry name" value="ABC_tran"/>
    <property type="match status" value="1"/>
</dbReference>
<evidence type="ECO:0000256" key="3">
    <source>
        <dbReference type="ARBA" id="ARBA00022840"/>
    </source>
</evidence>